<dbReference type="PROSITE" id="PS51918">
    <property type="entry name" value="RADICAL_SAM"/>
    <property type="match status" value="1"/>
</dbReference>
<protein>
    <recommendedName>
        <fullName evidence="9">Lipoyl synthase</fullName>
        <ecNumber evidence="9">2.8.1.8</ecNumber>
    </recommendedName>
    <alternativeName>
        <fullName evidence="9">Lip-syn</fullName>
        <shortName evidence="9">LS</shortName>
    </alternativeName>
    <alternativeName>
        <fullName evidence="9">Lipoate synthase</fullName>
    </alternativeName>
    <alternativeName>
        <fullName evidence="9">Lipoic acid synthase</fullName>
    </alternativeName>
    <alternativeName>
        <fullName evidence="9">Sulfur insertion protein LipA</fullName>
    </alternativeName>
</protein>
<dbReference type="GO" id="GO:0046872">
    <property type="term" value="F:metal ion binding"/>
    <property type="evidence" value="ECO:0007669"/>
    <property type="project" value="UniProtKB-KW"/>
</dbReference>
<feature type="binding site" evidence="9">
    <location>
        <position position="66"/>
    </location>
    <ligand>
        <name>[4Fe-4S] cluster</name>
        <dbReference type="ChEBI" id="CHEBI:49883"/>
        <label>2</label>
        <note>4Fe-4S-S-AdoMet</note>
    </ligand>
</feature>
<dbReference type="CDD" id="cd01335">
    <property type="entry name" value="Radical_SAM"/>
    <property type="match status" value="1"/>
</dbReference>
<dbReference type="Gene3D" id="3.20.20.70">
    <property type="entry name" value="Aldolase class I"/>
    <property type="match status" value="1"/>
</dbReference>
<sequence length="289" mass="32624">MENTKKGISKPDWLKIKLPNTNEYSWMNKTIRDHELHTICTSGKCPNAAECWGAGTATFMILGDICTRACKFCNVKTGRPEAVDYKEPLRIARSIKIMKLRHVVITSVDRDDLPDGGAGIWVETIKMVKKINPETTMEVLIGDFQGMTNLVQMVIDAQPEVISHNVETVRRLTPQIRSRAKYDVSLDVLKYIADAGCIAKSGLMLGLGETQEEVLETMKDLRNVGVRVLTIGQYLQPSPKHLPVQEYIKPAQFRFYKEEGLKMGFKYVESGPLVRSSYHAERHINALKD</sequence>
<dbReference type="Proteomes" id="UP001056426">
    <property type="component" value="Chromosome"/>
</dbReference>
<keyword evidence="6 9" id="KW-0408">Iron</keyword>
<dbReference type="SUPFAM" id="SSF102114">
    <property type="entry name" value="Radical SAM enzymes"/>
    <property type="match status" value="1"/>
</dbReference>
<evidence type="ECO:0000313" key="12">
    <source>
        <dbReference type="Proteomes" id="UP001056426"/>
    </source>
</evidence>
<comment type="catalytic activity">
    <reaction evidence="8 9">
        <text>[[Fe-S] cluster scaffold protein carrying a second [4Fe-4S](2+) cluster] + N(6)-octanoyl-L-lysyl-[protein] + 2 oxidized [2Fe-2S]-[ferredoxin] + 2 S-adenosyl-L-methionine + 4 H(+) = [[Fe-S] cluster scaffold protein] + N(6)-[(R)-dihydrolipoyl]-L-lysyl-[protein] + 4 Fe(3+) + 2 hydrogen sulfide + 2 5'-deoxyadenosine + 2 L-methionine + 2 reduced [2Fe-2S]-[ferredoxin]</text>
        <dbReference type="Rhea" id="RHEA:16585"/>
        <dbReference type="Rhea" id="RHEA-COMP:9928"/>
        <dbReference type="Rhea" id="RHEA-COMP:10000"/>
        <dbReference type="Rhea" id="RHEA-COMP:10001"/>
        <dbReference type="Rhea" id="RHEA-COMP:10475"/>
        <dbReference type="Rhea" id="RHEA-COMP:14568"/>
        <dbReference type="Rhea" id="RHEA-COMP:14569"/>
        <dbReference type="ChEBI" id="CHEBI:15378"/>
        <dbReference type="ChEBI" id="CHEBI:17319"/>
        <dbReference type="ChEBI" id="CHEBI:29034"/>
        <dbReference type="ChEBI" id="CHEBI:29919"/>
        <dbReference type="ChEBI" id="CHEBI:33722"/>
        <dbReference type="ChEBI" id="CHEBI:33737"/>
        <dbReference type="ChEBI" id="CHEBI:33738"/>
        <dbReference type="ChEBI" id="CHEBI:57844"/>
        <dbReference type="ChEBI" id="CHEBI:59789"/>
        <dbReference type="ChEBI" id="CHEBI:78809"/>
        <dbReference type="ChEBI" id="CHEBI:83100"/>
        <dbReference type="EC" id="2.8.1.8"/>
    </reaction>
</comment>
<dbReference type="NCBIfam" id="NF009544">
    <property type="entry name" value="PRK12928.1"/>
    <property type="match status" value="1"/>
</dbReference>
<feature type="binding site" evidence="9">
    <location>
        <position position="73"/>
    </location>
    <ligand>
        <name>[4Fe-4S] cluster</name>
        <dbReference type="ChEBI" id="CHEBI:49883"/>
        <label>2</label>
        <note>4Fe-4S-S-AdoMet</note>
    </ligand>
</feature>
<dbReference type="Pfam" id="PF04055">
    <property type="entry name" value="Radical_SAM"/>
    <property type="match status" value="1"/>
</dbReference>
<dbReference type="InterPro" id="IPR006638">
    <property type="entry name" value="Elp3/MiaA/NifB-like_rSAM"/>
</dbReference>
<reference evidence="11" key="2">
    <citation type="submission" date="2022-06" db="EMBL/GenBank/DDBJ databases">
        <title>Xiashengella guii gen. nov. sp. nov., a bacterium isolated form anaerobic digestion tank.</title>
        <authorList>
            <person name="Huang H."/>
        </authorList>
    </citation>
    <scope>NUCLEOTIDE SEQUENCE</scope>
    <source>
        <strain evidence="11">Ai-910</strain>
    </source>
</reference>
<accession>A0A9J6ZPT7</accession>
<dbReference type="GO" id="GO:0009249">
    <property type="term" value="P:protein lipoylation"/>
    <property type="evidence" value="ECO:0007669"/>
    <property type="project" value="UniProtKB-UniRule"/>
</dbReference>
<dbReference type="SFLD" id="SFLDF00271">
    <property type="entry name" value="lipoyl_synthase"/>
    <property type="match status" value="1"/>
</dbReference>
<comment type="function">
    <text evidence="9">Catalyzes the radical-mediated insertion of two sulfur atoms into the C-6 and C-8 positions of the octanoyl moiety bound to the lipoyl domains of lipoate-dependent enzymes, thereby converting the octanoylated domains into lipoylated derivatives.</text>
</comment>
<evidence type="ECO:0000256" key="2">
    <source>
        <dbReference type="ARBA" id="ARBA00022490"/>
    </source>
</evidence>
<evidence type="ECO:0000256" key="6">
    <source>
        <dbReference type="ARBA" id="ARBA00023004"/>
    </source>
</evidence>
<dbReference type="KEGG" id="alkq:M9189_01065"/>
<feature type="binding site" evidence="9">
    <location>
        <position position="45"/>
    </location>
    <ligand>
        <name>[4Fe-4S] cluster</name>
        <dbReference type="ChEBI" id="CHEBI:49883"/>
        <label>1</label>
    </ligand>
</feature>
<feature type="binding site" evidence="9">
    <location>
        <position position="70"/>
    </location>
    <ligand>
        <name>[4Fe-4S] cluster</name>
        <dbReference type="ChEBI" id="CHEBI:49883"/>
        <label>2</label>
        <note>4Fe-4S-S-AdoMet</note>
    </ligand>
</feature>
<name>A0A9J6ZPT7_9BACT</name>
<evidence type="ECO:0000256" key="7">
    <source>
        <dbReference type="ARBA" id="ARBA00023014"/>
    </source>
</evidence>
<dbReference type="FunFam" id="3.20.20.70:FF:000040">
    <property type="entry name" value="Lipoyl synthase"/>
    <property type="match status" value="1"/>
</dbReference>
<dbReference type="SFLD" id="SFLDS00029">
    <property type="entry name" value="Radical_SAM"/>
    <property type="match status" value="1"/>
</dbReference>
<dbReference type="PANTHER" id="PTHR10949:SF0">
    <property type="entry name" value="LIPOYL SYNTHASE, MITOCHONDRIAL"/>
    <property type="match status" value="1"/>
</dbReference>
<keyword evidence="5 9" id="KW-0479">Metal-binding</keyword>
<keyword evidence="4 9" id="KW-0949">S-adenosyl-L-methionine</keyword>
<evidence type="ECO:0000256" key="4">
    <source>
        <dbReference type="ARBA" id="ARBA00022691"/>
    </source>
</evidence>
<keyword evidence="2 9" id="KW-0963">Cytoplasm</keyword>
<evidence type="ECO:0000256" key="5">
    <source>
        <dbReference type="ARBA" id="ARBA00022723"/>
    </source>
</evidence>
<comment type="cofactor">
    <cofactor evidence="9">
        <name>[4Fe-4S] cluster</name>
        <dbReference type="ChEBI" id="CHEBI:49883"/>
    </cofactor>
    <text evidence="9">Binds 2 [4Fe-4S] clusters per subunit. One cluster is coordinated with 3 cysteines and an exchangeable S-adenosyl-L-methionine.</text>
</comment>
<dbReference type="EMBL" id="CP098400">
    <property type="protein sequence ID" value="URW79948.1"/>
    <property type="molecule type" value="Genomic_DNA"/>
</dbReference>
<dbReference type="EC" id="2.8.1.8" evidence="9"/>
<evidence type="ECO:0000256" key="9">
    <source>
        <dbReference type="HAMAP-Rule" id="MF_00206"/>
    </source>
</evidence>
<evidence type="ECO:0000256" key="3">
    <source>
        <dbReference type="ARBA" id="ARBA00022679"/>
    </source>
</evidence>
<feature type="binding site" evidence="9">
    <location>
        <position position="51"/>
    </location>
    <ligand>
        <name>[4Fe-4S] cluster</name>
        <dbReference type="ChEBI" id="CHEBI:49883"/>
        <label>1</label>
    </ligand>
</feature>
<dbReference type="InterPro" id="IPR007197">
    <property type="entry name" value="rSAM"/>
</dbReference>
<dbReference type="PANTHER" id="PTHR10949">
    <property type="entry name" value="LIPOYL SYNTHASE"/>
    <property type="match status" value="1"/>
</dbReference>
<dbReference type="InterPro" id="IPR058240">
    <property type="entry name" value="rSAM_sf"/>
</dbReference>
<dbReference type="InterPro" id="IPR003698">
    <property type="entry name" value="Lipoyl_synth"/>
</dbReference>
<keyword evidence="7 9" id="KW-0411">Iron-sulfur</keyword>
<dbReference type="InterPro" id="IPR013785">
    <property type="entry name" value="Aldolase_TIM"/>
</dbReference>
<organism evidence="11 12">
    <name type="scientific">Xiashengella succiniciproducens</name>
    <dbReference type="NCBI Taxonomy" id="2949635"/>
    <lineage>
        <taxon>Bacteria</taxon>
        <taxon>Pseudomonadati</taxon>
        <taxon>Bacteroidota</taxon>
        <taxon>Bacteroidia</taxon>
        <taxon>Marinilabiliales</taxon>
        <taxon>Marinilabiliaceae</taxon>
        <taxon>Xiashengella</taxon>
    </lineage>
</organism>
<keyword evidence="1 9" id="KW-0004">4Fe-4S</keyword>
<comment type="similarity">
    <text evidence="9">Belongs to the radical SAM superfamily. Lipoyl synthase family.</text>
</comment>
<feature type="binding site" evidence="9">
    <location>
        <position position="40"/>
    </location>
    <ligand>
        <name>[4Fe-4S] cluster</name>
        <dbReference type="ChEBI" id="CHEBI:49883"/>
        <label>1</label>
    </ligand>
</feature>
<gene>
    <name evidence="9 11" type="primary">lipA</name>
    <name evidence="11" type="ORF">M9189_01065</name>
</gene>
<dbReference type="NCBIfam" id="TIGR00510">
    <property type="entry name" value="lipA"/>
    <property type="match status" value="1"/>
</dbReference>
<evidence type="ECO:0000256" key="8">
    <source>
        <dbReference type="ARBA" id="ARBA00047326"/>
    </source>
</evidence>
<evidence type="ECO:0000313" key="11">
    <source>
        <dbReference type="EMBL" id="URW79948.1"/>
    </source>
</evidence>
<keyword evidence="12" id="KW-1185">Reference proteome</keyword>
<feature type="domain" description="Radical SAM core" evidence="10">
    <location>
        <begin position="52"/>
        <end position="266"/>
    </location>
</feature>
<comment type="subcellular location">
    <subcellularLocation>
        <location evidence="9">Cytoplasm</location>
    </subcellularLocation>
</comment>
<evidence type="ECO:0000256" key="1">
    <source>
        <dbReference type="ARBA" id="ARBA00022485"/>
    </source>
</evidence>
<evidence type="ECO:0000259" key="10">
    <source>
        <dbReference type="PROSITE" id="PS51918"/>
    </source>
</evidence>
<proteinExistence type="inferred from homology"/>
<dbReference type="PIRSF" id="PIRSF005963">
    <property type="entry name" value="Lipoyl_synth"/>
    <property type="match status" value="1"/>
</dbReference>
<comment type="pathway">
    <text evidence="9">Protein modification; protein lipoylation via endogenous pathway; protein N(6)-(lipoyl)lysine from octanoyl-[acyl-carrier-protein]: step 2/2.</text>
</comment>
<dbReference type="SMART" id="SM00729">
    <property type="entry name" value="Elp3"/>
    <property type="match status" value="1"/>
</dbReference>
<reference evidence="11" key="1">
    <citation type="submission" date="2022-05" db="EMBL/GenBank/DDBJ databases">
        <authorList>
            <person name="Sun X."/>
        </authorList>
    </citation>
    <scope>NUCLEOTIDE SEQUENCE</scope>
    <source>
        <strain evidence="11">Ai-910</strain>
    </source>
</reference>
<dbReference type="GO" id="GO:0051539">
    <property type="term" value="F:4 iron, 4 sulfur cluster binding"/>
    <property type="evidence" value="ECO:0007669"/>
    <property type="project" value="UniProtKB-UniRule"/>
</dbReference>
<dbReference type="AlphaFoldDB" id="A0A9J6ZPT7"/>
<dbReference type="GO" id="GO:0005737">
    <property type="term" value="C:cytoplasm"/>
    <property type="evidence" value="ECO:0007669"/>
    <property type="project" value="UniProtKB-SubCell"/>
</dbReference>
<dbReference type="HAMAP" id="MF_00206">
    <property type="entry name" value="Lipoyl_synth"/>
    <property type="match status" value="1"/>
</dbReference>
<keyword evidence="3 9" id="KW-0808">Transferase</keyword>
<dbReference type="SFLD" id="SFLDG01058">
    <property type="entry name" value="lipoyl_synthase_like"/>
    <property type="match status" value="1"/>
</dbReference>
<dbReference type="RefSeq" id="WP_250724060.1">
    <property type="nucleotide sequence ID" value="NZ_CP098400.1"/>
</dbReference>
<feature type="binding site" evidence="9">
    <location>
        <position position="277"/>
    </location>
    <ligand>
        <name>[4Fe-4S] cluster</name>
        <dbReference type="ChEBI" id="CHEBI:49883"/>
        <label>1</label>
    </ligand>
</feature>
<dbReference type="NCBIfam" id="NF004019">
    <property type="entry name" value="PRK05481.1"/>
    <property type="match status" value="1"/>
</dbReference>
<dbReference type="GO" id="GO:0016992">
    <property type="term" value="F:lipoate synthase activity"/>
    <property type="evidence" value="ECO:0007669"/>
    <property type="project" value="UniProtKB-UniRule"/>
</dbReference>